<sequence length="383" mass="43054">MMKKLDYVNLPGIVNDQPDCFETPDYPVNEQMNEVGYDNSEAVNQFDINAKEVHDVFNGKYLNGKVANFADNSTKARGYVQHGIYQNYAEHESETPIERYKRLMAELQELEGEFNQTSKEGLSSEESENLNALVQHIQQLQEHTSKVYGAKFLLNERDTSSLLTKLAASKQEAKQTNGGQKNSDTFKLYINPATAATVGSSSTSALQLSDIEQKVSKLENLIGLNEQQPIESKSLLNSLEQLTTRVNLLDGTNIDHIDMKLANVLARLNAINDKKTVVDEQDKQSKAVELFDMMSRWETMAANLPIIQQRLIALNELHQQAFQFSTALSHYEAEQQALKTSLDSNDQLLKQLKTTFDSNLDSLKSQLNSIDQKLVSSGNLKKK</sequence>
<protein>
    <recommendedName>
        <fullName evidence="9">Dynactin subunit 2</fullName>
    </recommendedName>
</protein>
<keyword evidence="8" id="KW-1185">Reference proteome</keyword>
<proteinExistence type="inferred from homology"/>
<keyword evidence="4" id="KW-0243">Dynein</keyword>
<evidence type="ECO:0008006" key="9">
    <source>
        <dbReference type="Google" id="ProtNLM"/>
    </source>
</evidence>
<evidence type="ECO:0000256" key="2">
    <source>
        <dbReference type="ARBA" id="ARBA00006176"/>
    </source>
</evidence>
<evidence type="ECO:0000313" key="7">
    <source>
        <dbReference type="EMBL" id="CAF0815187.1"/>
    </source>
</evidence>
<dbReference type="PANTHER" id="PTHR15346">
    <property type="entry name" value="DYNACTIN SUBUNIT"/>
    <property type="match status" value="1"/>
</dbReference>
<dbReference type="InterPro" id="IPR028133">
    <property type="entry name" value="Dynamitin"/>
</dbReference>
<evidence type="ECO:0000313" key="6">
    <source>
        <dbReference type="EMBL" id="CAF0769910.1"/>
    </source>
</evidence>
<dbReference type="GO" id="GO:0007017">
    <property type="term" value="P:microtubule-based process"/>
    <property type="evidence" value="ECO:0007669"/>
    <property type="project" value="InterPro"/>
</dbReference>
<dbReference type="GO" id="GO:0030286">
    <property type="term" value="C:dynein complex"/>
    <property type="evidence" value="ECO:0007669"/>
    <property type="project" value="UniProtKB-KW"/>
</dbReference>
<dbReference type="Proteomes" id="UP000663877">
    <property type="component" value="Unassembled WGS sequence"/>
</dbReference>
<gene>
    <name evidence="5" type="ORF">BJG266_LOCUS3014</name>
    <name evidence="6" type="ORF">QVE165_LOCUS2544</name>
    <name evidence="7" type="ORF">QVE165_LOCUS4957</name>
</gene>
<name>A0A813QP84_9BILA</name>
<dbReference type="EMBL" id="CAJNOI010000007">
    <property type="protein sequence ID" value="CAF0761191.1"/>
    <property type="molecule type" value="Genomic_DNA"/>
</dbReference>
<comment type="subcellular location">
    <subcellularLocation>
        <location evidence="1">Cytoplasm</location>
    </subcellularLocation>
</comment>
<evidence type="ECO:0000313" key="5">
    <source>
        <dbReference type="EMBL" id="CAF0761191.1"/>
    </source>
</evidence>
<dbReference type="EMBL" id="CAJNOM010000008">
    <property type="protein sequence ID" value="CAF0769910.1"/>
    <property type="molecule type" value="Genomic_DNA"/>
</dbReference>
<accession>A0A813QP84</accession>
<organism evidence="6 8">
    <name type="scientific">Adineta steineri</name>
    <dbReference type="NCBI Taxonomy" id="433720"/>
    <lineage>
        <taxon>Eukaryota</taxon>
        <taxon>Metazoa</taxon>
        <taxon>Spiralia</taxon>
        <taxon>Gnathifera</taxon>
        <taxon>Rotifera</taxon>
        <taxon>Eurotatoria</taxon>
        <taxon>Bdelloidea</taxon>
        <taxon>Adinetida</taxon>
        <taxon>Adinetidae</taxon>
        <taxon>Adineta</taxon>
    </lineage>
</organism>
<dbReference type="GO" id="GO:0005869">
    <property type="term" value="C:dynactin complex"/>
    <property type="evidence" value="ECO:0007669"/>
    <property type="project" value="InterPro"/>
</dbReference>
<comment type="caution">
    <text evidence="6">The sequence shown here is derived from an EMBL/GenBank/DDBJ whole genome shotgun (WGS) entry which is preliminary data.</text>
</comment>
<dbReference type="Pfam" id="PF04912">
    <property type="entry name" value="Dynamitin"/>
    <property type="match status" value="1"/>
</dbReference>
<comment type="similarity">
    <text evidence="2">Belongs to the dynactin subunit 2 family.</text>
</comment>
<evidence type="ECO:0000256" key="4">
    <source>
        <dbReference type="ARBA" id="ARBA00023017"/>
    </source>
</evidence>
<dbReference type="OrthoDB" id="4977at2759"/>
<dbReference type="AlphaFoldDB" id="A0A813QP84"/>
<keyword evidence="3" id="KW-0963">Cytoplasm</keyword>
<dbReference type="EMBL" id="CAJNOM010000019">
    <property type="protein sequence ID" value="CAF0815187.1"/>
    <property type="molecule type" value="Genomic_DNA"/>
</dbReference>
<dbReference type="GO" id="GO:0005737">
    <property type="term" value="C:cytoplasm"/>
    <property type="evidence" value="ECO:0007669"/>
    <property type="project" value="UniProtKB-SubCell"/>
</dbReference>
<evidence type="ECO:0000313" key="8">
    <source>
        <dbReference type="Proteomes" id="UP000663832"/>
    </source>
</evidence>
<dbReference type="Proteomes" id="UP000663832">
    <property type="component" value="Unassembled WGS sequence"/>
</dbReference>
<evidence type="ECO:0000256" key="1">
    <source>
        <dbReference type="ARBA" id="ARBA00004496"/>
    </source>
</evidence>
<reference evidence="6" key="1">
    <citation type="submission" date="2021-02" db="EMBL/GenBank/DDBJ databases">
        <authorList>
            <person name="Nowell W R."/>
        </authorList>
    </citation>
    <scope>NUCLEOTIDE SEQUENCE</scope>
</reference>
<evidence type="ECO:0000256" key="3">
    <source>
        <dbReference type="ARBA" id="ARBA00022490"/>
    </source>
</evidence>